<reference evidence="3" key="2">
    <citation type="submission" date="2014-03" db="EMBL/GenBank/DDBJ databases">
        <title>The Genome Sequence of Puccinia striiformis f. sp. tritici PST-78.</title>
        <authorList>
            <consortium name="The Broad Institute Genome Sequencing Platform"/>
            <person name="Cuomo C."/>
            <person name="Hulbert S."/>
            <person name="Chen X."/>
            <person name="Walker B."/>
            <person name="Young S.K."/>
            <person name="Zeng Q."/>
            <person name="Gargeya S."/>
            <person name="Fitzgerald M."/>
            <person name="Haas B."/>
            <person name="Abouelleil A."/>
            <person name="Alvarado L."/>
            <person name="Arachchi H.M."/>
            <person name="Berlin A.M."/>
            <person name="Chapman S.B."/>
            <person name="Goldberg J."/>
            <person name="Griggs A."/>
            <person name="Gujja S."/>
            <person name="Hansen M."/>
            <person name="Howarth C."/>
            <person name="Imamovic A."/>
            <person name="Larimer J."/>
            <person name="McCowan C."/>
            <person name="Montmayeur A."/>
            <person name="Murphy C."/>
            <person name="Neiman D."/>
            <person name="Pearson M."/>
            <person name="Priest M."/>
            <person name="Roberts A."/>
            <person name="Saif S."/>
            <person name="Shea T."/>
            <person name="Sisk P."/>
            <person name="Sykes S."/>
            <person name="Wortman J."/>
            <person name="Nusbaum C."/>
            <person name="Birren B."/>
        </authorList>
    </citation>
    <scope>NUCLEOTIDE SEQUENCE [LARGE SCALE GENOMIC DNA]</scope>
    <source>
        <strain evidence="3">race PST-78</strain>
    </source>
</reference>
<accession>A0A0L0VV79</accession>
<comment type="caution">
    <text evidence="2">The sequence shown here is derived from an EMBL/GenBank/DDBJ whole genome shotgun (WGS) entry which is preliminary data.</text>
</comment>
<dbReference type="EMBL" id="AJIL01000019">
    <property type="protein sequence ID" value="KNF03097.1"/>
    <property type="molecule type" value="Genomic_DNA"/>
</dbReference>
<name>A0A0L0VV79_9BASI</name>
<sequence length="456" mass="53264">MTEHLIARQKGLISKGFEDLDRKYNLYVGKWPDESLNEPSVMIDRSTSKSATGFEVLEYELLPVLSQRIESLCQKLEPTDSPGDDPLQKLELISELQVELDTTLYQITKFAVIIRPRPSATRAASDDNRLKDLKTFRAKEIYKNISNLMYNVSRIFKYHSQFKDNNFEFSLLNYLPGNLFMNKFNVRVKDHPVAVKQSINRIIISFTEDEFFMAQKDWKSAINAINTFIYTLTEHINPTTIDSHYNYEEEEKERVKDGFDEEDGYDEIDGYDEEDGPIEDDYDEGRSDSKRLSELAIRLARSALPIFKLSRLFLGKLMRIRTNEFQLESSTDMNSKQLDKLKGSDDYIFDQIIGIHESLIKVDRIIQTDTIEALTYRIDNLTEIFHFISNLLKIYVVPLLKDTVLSKENDDESQPDHHHHLKNWLPSWNNLFRLSTQNLIKAFHVYSSSTTHTRQR</sequence>
<evidence type="ECO:0000313" key="2">
    <source>
        <dbReference type="EMBL" id="KNF03097.1"/>
    </source>
</evidence>
<protein>
    <submittedName>
        <fullName evidence="2">Uncharacterized protein</fullName>
    </submittedName>
</protein>
<dbReference type="AlphaFoldDB" id="A0A0L0VV79"/>
<dbReference type="Proteomes" id="UP000054564">
    <property type="component" value="Unassembled WGS sequence"/>
</dbReference>
<dbReference type="PANTHER" id="PTHR33069:SF3">
    <property type="entry name" value="DYNEIN HEAVY CHAIN TAIL DOMAIN-CONTAINING PROTEIN"/>
    <property type="match status" value="1"/>
</dbReference>
<feature type="region of interest" description="Disordered" evidence="1">
    <location>
        <begin position="252"/>
        <end position="286"/>
    </location>
</feature>
<gene>
    <name evidence="2" type="ORF">PSTG_03681</name>
</gene>
<evidence type="ECO:0000313" key="3">
    <source>
        <dbReference type="Proteomes" id="UP000054564"/>
    </source>
</evidence>
<dbReference type="PANTHER" id="PTHR33069">
    <property type="entry name" value="CHROMOSOME 7, WHOLE GENOME SHOTGUN SEQUENCE-RELATED"/>
    <property type="match status" value="1"/>
</dbReference>
<feature type="compositionally biased region" description="Acidic residues" evidence="1">
    <location>
        <begin position="259"/>
        <end position="283"/>
    </location>
</feature>
<keyword evidence="3" id="KW-1185">Reference proteome</keyword>
<dbReference type="OrthoDB" id="2500875at2759"/>
<evidence type="ECO:0000256" key="1">
    <source>
        <dbReference type="SAM" id="MobiDB-lite"/>
    </source>
</evidence>
<proteinExistence type="predicted"/>
<dbReference type="EMBL" id="AJIL01000019">
    <property type="protein sequence ID" value="KNF03096.1"/>
    <property type="molecule type" value="Genomic_DNA"/>
</dbReference>
<organism evidence="2 3">
    <name type="scientific">Puccinia striiformis f. sp. tritici PST-78</name>
    <dbReference type="NCBI Taxonomy" id="1165861"/>
    <lineage>
        <taxon>Eukaryota</taxon>
        <taxon>Fungi</taxon>
        <taxon>Dikarya</taxon>
        <taxon>Basidiomycota</taxon>
        <taxon>Pucciniomycotina</taxon>
        <taxon>Pucciniomycetes</taxon>
        <taxon>Pucciniales</taxon>
        <taxon>Pucciniaceae</taxon>
        <taxon>Puccinia</taxon>
    </lineage>
</organism>
<reference evidence="2" key="1">
    <citation type="submission" date="2014-03" db="EMBL/GenBank/DDBJ databases">
        <title>Cloning and expression analysis of gamma-glutamylcysteines synthetase in perennial ryegrass.</title>
        <authorList>
            <person name="Wei S."/>
            <person name="Sun Z."/>
        </authorList>
    </citation>
    <scope>NUCLEOTIDE SEQUENCE</scope>
    <source>
        <strain evidence="2">Race PST-78</strain>
    </source>
</reference>